<accession>A0A813K4G4</accession>
<keyword evidence="1" id="KW-1133">Transmembrane helix</keyword>
<evidence type="ECO:0000313" key="3">
    <source>
        <dbReference type="Proteomes" id="UP000626109"/>
    </source>
</evidence>
<proteinExistence type="predicted"/>
<evidence type="ECO:0000313" key="2">
    <source>
        <dbReference type="EMBL" id="CAE8689924.1"/>
    </source>
</evidence>
<gene>
    <name evidence="2" type="ORF">PGLA2088_LOCUS26700</name>
</gene>
<dbReference type="EMBL" id="CAJNNW010027160">
    <property type="protein sequence ID" value="CAE8689924.1"/>
    <property type="molecule type" value="Genomic_DNA"/>
</dbReference>
<feature type="transmembrane region" description="Helical" evidence="1">
    <location>
        <begin position="68"/>
        <end position="89"/>
    </location>
</feature>
<name>A0A813K4G4_POLGL</name>
<dbReference type="Proteomes" id="UP000626109">
    <property type="component" value="Unassembled WGS sequence"/>
</dbReference>
<keyword evidence="1" id="KW-0472">Membrane</keyword>
<reference evidence="2" key="1">
    <citation type="submission" date="2021-02" db="EMBL/GenBank/DDBJ databases">
        <authorList>
            <person name="Dougan E. K."/>
            <person name="Rhodes N."/>
            <person name="Thang M."/>
            <person name="Chan C."/>
        </authorList>
    </citation>
    <scope>NUCLEOTIDE SEQUENCE</scope>
</reference>
<evidence type="ECO:0000256" key="1">
    <source>
        <dbReference type="SAM" id="Phobius"/>
    </source>
</evidence>
<keyword evidence="1" id="KW-0812">Transmembrane</keyword>
<protein>
    <submittedName>
        <fullName evidence="2">Uncharacterized protein</fullName>
    </submittedName>
</protein>
<organism evidence="2 3">
    <name type="scientific">Polarella glacialis</name>
    <name type="common">Dinoflagellate</name>
    <dbReference type="NCBI Taxonomy" id="89957"/>
    <lineage>
        <taxon>Eukaryota</taxon>
        <taxon>Sar</taxon>
        <taxon>Alveolata</taxon>
        <taxon>Dinophyceae</taxon>
        <taxon>Suessiales</taxon>
        <taxon>Suessiaceae</taxon>
        <taxon>Polarella</taxon>
    </lineage>
</organism>
<feature type="non-terminal residue" evidence="2">
    <location>
        <position position="1"/>
    </location>
</feature>
<dbReference type="AlphaFoldDB" id="A0A813K4G4"/>
<sequence length="249" mass="27559">MQWSKPKAPKSAADKAPSVLPVTAAEEPDGFFALLLNTATKDEGEDFLDYSFPSESKGLQAILPMKGVLLASCGIMMSAVGQAVNFFVFRSLDGRQEFKVSMRRVERWVLCIVLPASSSDTASKFFVEEAAAMAGLKHGSLEELRGGFRQLEPIFRSLSRLWRSCRDRESALLYTSLGVVRWSSKSKDLQQVIQSKVSNWEKAWKATVQGVPRLCPTPLGFALLLEQRLVATSLDDSAFESCLRLCVLE</sequence>
<comment type="caution">
    <text evidence="2">The sequence shown here is derived from an EMBL/GenBank/DDBJ whole genome shotgun (WGS) entry which is preliminary data.</text>
</comment>